<dbReference type="SUPFAM" id="SSF55331">
    <property type="entry name" value="Tautomerase/MIF"/>
    <property type="match status" value="1"/>
</dbReference>
<keyword evidence="7" id="KW-1185">Reference proteome</keyword>
<dbReference type="PANTHER" id="PTHR35530:SF1">
    <property type="entry name" value="2-HYDROXYMUCONATE TAUTOMERASE"/>
    <property type="match status" value="1"/>
</dbReference>
<dbReference type="Pfam" id="PF01361">
    <property type="entry name" value="Tautomerase"/>
    <property type="match status" value="1"/>
</dbReference>
<protein>
    <recommendedName>
        <fullName evidence="4">Tautomerase</fullName>
        <ecNumber evidence="4">5.3.2.-</ecNumber>
    </recommendedName>
</protein>
<evidence type="ECO:0000256" key="4">
    <source>
        <dbReference type="RuleBase" id="RU362032"/>
    </source>
</evidence>
<organism evidence="6 7">
    <name type="scientific">Kiloniella spongiae</name>
    <dbReference type="NCBI Taxonomy" id="1489064"/>
    <lineage>
        <taxon>Bacteria</taxon>
        <taxon>Pseudomonadati</taxon>
        <taxon>Pseudomonadota</taxon>
        <taxon>Alphaproteobacteria</taxon>
        <taxon>Rhodospirillales</taxon>
        <taxon>Kiloniellaceae</taxon>
        <taxon>Kiloniella</taxon>
    </lineage>
</organism>
<dbReference type="PANTHER" id="PTHR35530">
    <property type="entry name" value="TAUTOMERASE-RELATED"/>
    <property type="match status" value="1"/>
</dbReference>
<evidence type="ECO:0000313" key="6">
    <source>
        <dbReference type="EMBL" id="KLN62584.1"/>
    </source>
</evidence>
<dbReference type="OrthoDB" id="8098375at2"/>
<sequence length="64" mass="7209">MPIIRVEMFQGRSLEQKRALVKTLTEETARITGCNTEAVYVVIDDVHKENWGAGGILCTDKVHH</sequence>
<evidence type="ECO:0000313" key="7">
    <source>
        <dbReference type="Proteomes" id="UP000035444"/>
    </source>
</evidence>
<dbReference type="InterPro" id="IPR014347">
    <property type="entry name" value="Tautomerase/MIF_sf"/>
</dbReference>
<comment type="caution">
    <text evidence="6">The sequence shown here is derived from an EMBL/GenBank/DDBJ whole genome shotgun (WGS) entry which is preliminary data.</text>
</comment>
<keyword evidence="2 4" id="KW-0413">Isomerase</keyword>
<dbReference type="NCBIfam" id="NF002571">
    <property type="entry name" value="PRK02220.1"/>
    <property type="match status" value="1"/>
</dbReference>
<dbReference type="EMBL" id="LAQL01000002">
    <property type="protein sequence ID" value="KLN62584.1"/>
    <property type="molecule type" value="Genomic_DNA"/>
</dbReference>
<dbReference type="AlphaFoldDB" id="A0A0H2MJ61"/>
<evidence type="ECO:0000259" key="5">
    <source>
        <dbReference type="Pfam" id="PF01361"/>
    </source>
</evidence>
<evidence type="ECO:0000256" key="3">
    <source>
        <dbReference type="PIRSR" id="PIRSR618191-1"/>
    </source>
</evidence>
<dbReference type="InterPro" id="IPR018191">
    <property type="entry name" value="4-OT"/>
</dbReference>
<dbReference type="STRING" id="1489064.WH96_03700"/>
<comment type="similarity">
    <text evidence="1 4">Belongs to the 4-oxalocrotonate tautomerase family.</text>
</comment>
<dbReference type="Gene3D" id="3.30.429.10">
    <property type="entry name" value="Macrophage Migration Inhibitory Factor"/>
    <property type="match status" value="1"/>
</dbReference>
<gene>
    <name evidence="6" type="ORF">WH96_03700</name>
</gene>
<name>A0A0H2MJ61_9PROT</name>
<dbReference type="GO" id="GO:0016853">
    <property type="term" value="F:isomerase activity"/>
    <property type="evidence" value="ECO:0007669"/>
    <property type="project" value="UniProtKB-UniRule"/>
</dbReference>
<dbReference type="InterPro" id="IPR004370">
    <property type="entry name" value="4-OT-like_dom"/>
</dbReference>
<dbReference type="Proteomes" id="UP000035444">
    <property type="component" value="Unassembled WGS sequence"/>
</dbReference>
<proteinExistence type="inferred from homology"/>
<accession>A0A0H2MJ61</accession>
<reference evidence="6 7" key="1">
    <citation type="submission" date="2015-03" db="EMBL/GenBank/DDBJ databases">
        <title>Genome Sequence of Kiloniella spongiae MEBiC09566, isolated from a marine sponge.</title>
        <authorList>
            <person name="Shao Z."/>
            <person name="Wang L."/>
            <person name="Li X."/>
        </authorList>
    </citation>
    <scope>NUCLEOTIDE SEQUENCE [LARGE SCALE GENOMIC DNA]</scope>
    <source>
        <strain evidence="6 7">MEBiC09566</strain>
    </source>
</reference>
<feature type="active site" description="Proton acceptor; via imino nitrogen" evidence="3">
    <location>
        <position position="2"/>
    </location>
</feature>
<dbReference type="EC" id="5.3.2.-" evidence="4"/>
<feature type="domain" description="4-oxalocrotonate tautomerase-like" evidence="5">
    <location>
        <begin position="2"/>
        <end position="58"/>
    </location>
</feature>
<evidence type="ECO:0000256" key="1">
    <source>
        <dbReference type="ARBA" id="ARBA00006723"/>
    </source>
</evidence>
<dbReference type="NCBIfam" id="TIGR00013">
    <property type="entry name" value="taut"/>
    <property type="match status" value="1"/>
</dbReference>
<evidence type="ECO:0000256" key="2">
    <source>
        <dbReference type="ARBA" id="ARBA00023235"/>
    </source>
</evidence>